<evidence type="ECO:0000313" key="2">
    <source>
        <dbReference type="EMBL" id="CAB3378821.1"/>
    </source>
</evidence>
<proteinExistence type="predicted"/>
<keyword evidence="3" id="KW-1185">Reference proteome</keyword>
<feature type="compositionally biased region" description="Polar residues" evidence="1">
    <location>
        <begin position="286"/>
        <end position="299"/>
    </location>
</feature>
<dbReference type="AlphaFoldDB" id="A0A8S1D506"/>
<evidence type="ECO:0000313" key="3">
    <source>
        <dbReference type="Proteomes" id="UP000494165"/>
    </source>
</evidence>
<dbReference type="EMBL" id="CADEPI010000173">
    <property type="protein sequence ID" value="CAB3378821.1"/>
    <property type="molecule type" value="Genomic_DNA"/>
</dbReference>
<reference evidence="2 3" key="1">
    <citation type="submission" date="2020-04" db="EMBL/GenBank/DDBJ databases">
        <authorList>
            <person name="Alioto T."/>
            <person name="Alioto T."/>
            <person name="Gomez Garrido J."/>
        </authorList>
    </citation>
    <scope>NUCLEOTIDE SEQUENCE [LARGE SCALE GENOMIC DNA]</scope>
</reference>
<dbReference type="Proteomes" id="UP000494165">
    <property type="component" value="Unassembled WGS sequence"/>
</dbReference>
<comment type="caution">
    <text evidence="2">The sequence shown here is derived from an EMBL/GenBank/DDBJ whole genome shotgun (WGS) entry which is preliminary data.</text>
</comment>
<name>A0A8S1D506_9INSE</name>
<feature type="compositionally biased region" description="Polar residues" evidence="1">
    <location>
        <begin position="234"/>
        <end position="261"/>
    </location>
</feature>
<organism evidence="2 3">
    <name type="scientific">Cloeon dipterum</name>
    <dbReference type="NCBI Taxonomy" id="197152"/>
    <lineage>
        <taxon>Eukaryota</taxon>
        <taxon>Metazoa</taxon>
        <taxon>Ecdysozoa</taxon>
        <taxon>Arthropoda</taxon>
        <taxon>Hexapoda</taxon>
        <taxon>Insecta</taxon>
        <taxon>Pterygota</taxon>
        <taxon>Palaeoptera</taxon>
        <taxon>Ephemeroptera</taxon>
        <taxon>Pisciforma</taxon>
        <taxon>Baetidae</taxon>
        <taxon>Cloeon</taxon>
    </lineage>
</organism>
<feature type="compositionally biased region" description="Polar residues" evidence="1">
    <location>
        <begin position="190"/>
        <end position="220"/>
    </location>
</feature>
<protein>
    <submittedName>
        <fullName evidence="2">Uncharacterized protein</fullName>
    </submittedName>
</protein>
<accession>A0A8S1D506</accession>
<feature type="compositionally biased region" description="Polar residues" evidence="1">
    <location>
        <begin position="307"/>
        <end position="317"/>
    </location>
</feature>
<feature type="region of interest" description="Disordered" evidence="1">
    <location>
        <begin position="154"/>
        <end position="334"/>
    </location>
</feature>
<sequence>MSQPGLSVMYQPGPFGQFQHRPPACDPASTRTLWHVSARTLSMYQPGPYDSFAAGLLLCDQPQPGLSGMSQQDPMDNLRMPPDKPRRSRLSSMTRLSGQSESNLLYLLLISASADLLARLSQDLWTASAQASCFRPTSTRTLCLYQPGPYGQLQHRPPAYDQPHPGLYGMSQTGPYGHPQHAPPDKPRRSQPSSMTRPSGPSSQAYDVQPQRGPSGTSQPGPYGQPQHRPPASDQPQPGISGTSQPRGPSDMTQPGFSSHPKSGPQPQPRTQPSGITQPRFHRQLQPRQNSPFQPGTFDSTHHGVSAGQSRYSTQPAQPEPCDESQPGPSIRTWPTLQHDVSKCVYCGNNELEKIDFYLDEEEVKKIPYLCPMHFSKGSLNKKYVKEPQDPKKICLKCSFYFKIYTKKCHFTGCNPGRHHEYCEKCVTSMEEAGRLEHGSPLGRRDNYQVEGT</sequence>
<gene>
    <name evidence="2" type="ORF">CLODIP_2_CD00561</name>
</gene>
<evidence type="ECO:0000256" key="1">
    <source>
        <dbReference type="SAM" id="MobiDB-lite"/>
    </source>
</evidence>